<keyword evidence="3" id="KW-1185">Reference proteome</keyword>
<dbReference type="PANTHER" id="PTHR33365:SF13">
    <property type="entry name" value="TAT PATHWAY SIGNAL SEQUENCE"/>
    <property type="match status" value="1"/>
</dbReference>
<evidence type="ECO:0008006" key="4">
    <source>
        <dbReference type="Google" id="ProtNLM"/>
    </source>
</evidence>
<dbReference type="GeneID" id="85351238"/>
<dbReference type="Pfam" id="PF11807">
    <property type="entry name" value="UstYa"/>
    <property type="match status" value="1"/>
</dbReference>
<dbReference type="InterPro" id="IPR021765">
    <property type="entry name" value="UstYa-like"/>
</dbReference>
<dbReference type="GO" id="GO:0043386">
    <property type="term" value="P:mycotoxin biosynthetic process"/>
    <property type="evidence" value="ECO:0007669"/>
    <property type="project" value="InterPro"/>
</dbReference>
<dbReference type="RefSeq" id="XP_060329111.1">
    <property type="nucleotide sequence ID" value="XM_060467690.1"/>
</dbReference>
<reference evidence="2" key="1">
    <citation type="submission" date="2023-06" db="EMBL/GenBank/DDBJ databases">
        <authorList>
            <consortium name="Lawrence Berkeley National Laboratory"/>
            <person name="Ahrendt S."/>
            <person name="Sahu N."/>
            <person name="Indic B."/>
            <person name="Wong-Bajracharya J."/>
            <person name="Merenyi Z."/>
            <person name="Ke H.-M."/>
            <person name="Monk M."/>
            <person name="Kocsube S."/>
            <person name="Drula E."/>
            <person name="Lipzen A."/>
            <person name="Balint B."/>
            <person name="Henrissat B."/>
            <person name="Andreopoulos B."/>
            <person name="Martin F.M."/>
            <person name="Harder C.B."/>
            <person name="Rigling D."/>
            <person name="Ford K.L."/>
            <person name="Foster G.D."/>
            <person name="Pangilinan J."/>
            <person name="Papanicolaou A."/>
            <person name="Barry K."/>
            <person name="LaButti K."/>
            <person name="Viragh M."/>
            <person name="Koriabine M."/>
            <person name="Yan M."/>
            <person name="Riley R."/>
            <person name="Champramary S."/>
            <person name="Plett K.L."/>
            <person name="Tsai I.J."/>
            <person name="Slot J."/>
            <person name="Sipos G."/>
            <person name="Plett J."/>
            <person name="Nagy L.G."/>
            <person name="Grigoriev I.V."/>
        </authorList>
    </citation>
    <scope>NUCLEOTIDE SEQUENCE</scope>
    <source>
        <strain evidence="2">CCBAS 213</strain>
    </source>
</reference>
<comment type="similarity">
    <text evidence="1">Belongs to the ustYa family.</text>
</comment>
<dbReference type="EMBL" id="JAUEPS010000024">
    <property type="protein sequence ID" value="KAK0455601.1"/>
    <property type="molecule type" value="Genomic_DNA"/>
</dbReference>
<evidence type="ECO:0000256" key="1">
    <source>
        <dbReference type="ARBA" id="ARBA00035112"/>
    </source>
</evidence>
<evidence type="ECO:0000313" key="3">
    <source>
        <dbReference type="Proteomes" id="UP001175211"/>
    </source>
</evidence>
<dbReference type="AlphaFoldDB" id="A0AA39K6R6"/>
<dbReference type="Proteomes" id="UP001175211">
    <property type="component" value="Unassembled WGS sequence"/>
</dbReference>
<accession>A0AA39K6R6</accession>
<gene>
    <name evidence="2" type="ORF">EV420DRAFT_1272339</name>
</gene>
<sequence>MQDYRFSSVIDVSLAFVGGSMPQELPGTYNVVTMEIKDTDIYYPLNDNDAWKSMLPPKEGYVRLGPKGKPFALSMYHQLHCLNALRYAHVIARLGLVAHPEDRDMYHDNHCLKYIRQGLLCRADISVIPINSSATTQSRCRDWTKVRSFVEQNYAEWEDIPLTHAWEEPD</sequence>
<dbReference type="PANTHER" id="PTHR33365">
    <property type="entry name" value="YALI0B05434P"/>
    <property type="match status" value="1"/>
</dbReference>
<evidence type="ECO:0000313" key="2">
    <source>
        <dbReference type="EMBL" id="KAK0455601.1"/>
    </source>
</evidence>
<organism evidence="2 3">
    <name type="scientific">Armillaria tabescens</name>
    <name type="common">Ringless honey mushroom</name>
    <name type="synonym">Agaricus tabescens</name>
    <dbReference type="NCBI Taxonomy" id="1929756"/>
    <lineage>
        <taxon>Eukaryota</taxon>
        <taxon>Fungi</taxon>
        <taxon>Dikarya</taxon>
        <taxon>Basidiomycota</taxon>
        <taxon>Agaricomycotina</taxon>
        <taxon>Agaricomycetes</taxon>
        <taxon>Agaricomycetidae</taxon>
        <taxon>Agaricales</taxon>
        <taxon>Marasmiineae</taxon>
        <taxon>Physalacriaceae</taxon>
        <taxon>Desarmillaria</taxon>
    </lineage>
</organism>
<protein>
    <recommendedName>
        <fullName evidence="4">Tat pathway signal sequence protein</fullName>
    </recommendedName>
</protein>
<name>A0AA39K6R6_ARMTA</name>
<comment type="caution">
    <text evidence="2">The sequence shown here is derived from an EMBL/GenBank/DDBJ whole genome shotgun (WGS) entry which is preliminary data.</text>
</comment>
<proteinExistence type="inferred from homology"/>